<keyword evidence="5" id="KW-1185">Reference proteome</keyword>
<reference evidence="3" key="2">
    <citation type="submission" date="2024-06" db="EMBL/GenBank/DDBJ databases">
        <authorList>
            <person name="Campbell A.G."/>
        </authorList>
    </citation>
    <scope>NUCLEOTIDE SEQUENCE</scope>
    <source>
        <strain evidence="3">EM17</strain>
    </source>
</reference>
<feature type="transmembrane region" description="Helical" evidence="1">
    <location>
        <begin position="44"/>
        <end position="63"/>
    </location>
</feature>
<dbReference type="EMBL" id="JBELQD010000015">
    <property type="protein sequence ID" value="MER2289620.1"/>
    <property type="molecule type" value="Genomic_DNA"/>
</dbReference>
<evidence type="ECO:0000313" key="5">
    <source>
        <dbReference type="Proteomes" id="UP001432995"/>
    </source>
</evidence>
<dbReference type="Proteomes" id="UP001432995">
    <property type="component" value="Unassembled WGS sequence"/>
</dbReference>
<evidence type="ECO:0000313" key="2">
    <source>
        <dbReference type="EMBL" id="MDQ0547215.1"/>
    </source>
</evidence>
<keyword evidence="1" id="KW-0472">Membrane</keyword>
<protein>
    <submittedName>
        <fullName evidence="3">DUF4383 domain-containing protein</fullName>
    </submittedName>
</protein>
<reference evidence="2" key="1">
    <citation type="submission" date="2023-07" db="EMBL/GenBank/DDBJ databases">
        <title>Genomic Encyclopedia of Type Strains, Phase IV (KMG-IV): sequencing the most valuable type-strain genomes for metagenomic binning, comparative biology and taxonomic classification.</title>
        <authorList>
            <person name="Goeker M."/>
        </authorList>
    </citation>
    <scope>NUCLEOTIDE SEQUENCE</scope>
    <source>
        <strain evidence="2">DSM 19569</strain>
    </source>
</reference>
<name>A0AAJ1X0C8_9HYPH</name>
<dbReference type="AlphaFoldDB" id="A0AAJ1X0C8"/>
<dbReference type="Proteomes" id="UP001223420">
    <property type="component" value="Unassembled WGS sequence"/>
</dbReference>
<comment type="caution">
    <text evidence="2">The sequence shown here is derived from an EMBL/GenBank/DDBJ whole genome shotgun (WGS) entry which is preliminary data.</text>
</comment>
<evidence type="ECO:0000256" key="1">
    <source>
        <dbReference type="SAM" id="Phobius"/>
    </source>
</evidence>
<dbReference type="Pfam" id="PF14325">
    <property type="entry name" value="DUF4383"/>
    <property type="match status" value="1"/>
</dbReference>
<sequence>MRADVDRLAAFAFAAVLLFAAATNYVPAFKDADGRVFGLFYLDVYKDALHVASGLWALAAGLWSRSAAVTFLRAFGAIYLLDGIVGVLTGSSFLDLSLFLKGFQDSPLLSNGPHLGLGLAGVALGWRPRRGPANIPA</sequence>
<organism evidence="2 4">
    <name type="scientific">Methylobacterium brachiatum</name>
    <dbReference type="NCBI Taxonomy" id="269660"/>
    <lineage>
        <taxon>Bacteria</taxon>
        <taxon>Pseudomonadati</taxon>
        <taxon>Pseudomonadota</taxon>
        <taxon>Alphaproteobacteria</taxon>
        <taxon>Hyphomicrobiales</taxon>
        <taxon>Methylobacteriaceae</taxon>
        <taxon>Methylobacterium</taxon>
    </lineage>
</organism>
<evidence type="ECO:0000313" key="4">
    <source>
        <dbReference type="Proteomes" id="UP001223420"/>
    </source>
</evidence>
<dbReference type="EMBL" id="JAUSWL010000022">
    <property type="protein sequence ID" value="MDQ0547215.1"/>
    <property type="molecule type" value="Genomic_DNA"/>
</dbReference>
<dbReference type="RefSeq" id="WP_007567194.1">
    <property type="nucleotide sequence ID" value="NZ_JAJALK010000021.1"/>
</dbReference>
<accession>A0AAJ1X0C8</accession>
<keyword evidence="1" id="KW-1133">Transmembrane helix</keyword>
<keyword evidence="1" id="KW-0812">Transmembrane</keyword>
<evidence type="ECO:0000313" key="3">
    <source>
        <dbReference type="EMBL" id="MER2289620.1"/>
    </source>
</evidence>
<gene>
    <name evidence="3" type="ORF">ABS770_15230</name>
    <name evidence="2" type="ORF">QO001_006171</name>
</gene>
<proteinExistence type="predicted"/>